<keyword evidence="1" id="KW-0175">Coiled coil</keyword>
<proteinExistence type="predicted"/>
<gene>
    <name evidence="2" type="ORF">FR943_19710</name>
</gene>
<protein>
    <submittedName>
        <fullName evidence="2">Uncharacterized protein</fullName>
    </submittedName>
</protein>
<keyword evidence="3" id="KW-1185">Reference proteome</keyword>
<evidence type="ECO:0000313" key="2">
    <source>
        <dbReference type="EMBL" id="MBU9766059.1"/>
    </source>
</evidence>
<dbReference type="RefSeq" id="WP_217159903.1">
    <property type="nucleotide sequence ID" value="NZ_VOMB01000021.1"/>
</dbReference>
<dbReference type="EMBL" id="VOMB01000021">
    <property type="protein sequence ID" value="MBU9766059.1"/>
    <property type="molecule type" value="Genomic_DNA"/>
</dbReference>
<dbReference type="Proteomes" id="UP000812982">
    <property type="component" value="Unassembled WGS sequence"/>
</dbReference>
<evidence type="ECO:0000256" key="1">
    <source>
        <dbReference type="SAM" id="Coils"/>
    </source>
</evidence>
<evidence type="ECO:0000313" key="3">
    <source>
        <dbReference type="Proteomes" id="UP000812982"/>
    </source>
</evidence>
<name>A0ABS6KRB4_9MYCO</name>
<accession>A0ABS6KRB4</accession>
<organism evidence="2 3">
    <name type="scientific">[Mycobacterium] fortunisiensis</name>
    <dbReference type="NCBI Taxonomy" id="2600579"/>
    <lineage>
        <taxon>Bacteria</taxon>
        <taxon>Bacillati</taxon>
        <taxon>Actinomycetota</taxon>
        <taxon>Actinomycetes</taxon>
        <taxon>Mycobacteriales</taxon>
        <taxon>Mycobacteriaceae</taxon>
        <taxon>Mycolicibacterium</taxon>
    </lineage>
</organism>
<comment type="caution">
    <text evidence="2">The sequence shown here is derived from an EMBL/GenBank/DDBJ whole genome shotgun (WGS) entry which is preliminary data.</text>
</comment>
<feature type="coiled-coil region" evidence="1">
    <location>
        <begin position="73"/>
        <end position="100"/>
    </location>
</feature>
<reference evidence="2 3" key="1">
    <citation type="journal article" date="2021" name="Sci. Rep.">
        <title>Phenotypic and genomic hallmarks of a novel, potentially pathogenic rapidly growing Mycobacterium species related to the Mycobacterium fortuitum complex.</title>
        <authorList>
            <person name="Gharbi R."/>
            <person name="Khanna V."/>
            <person name="Frigui W."/>
            <person name="Mhenni B."/>
            <person name="Brosch R."/>
            <person name="Mardassi H."/>
        </authorList>
    </citation>
    <scope>NUCLEOTIDE SEQUENCE [LARGE SCALE GENOMIC DNA]</scope>
    <source>
        <strain evidence="2 3">TNTM28</strain>
    </source>
</reference>
<sequence>MTINADVVALINKQGDRLAIWHVVIDPSWPMSRLCGAWVDTVAPALSQQRYLLPFDDRLPEDLDHLTPDSAGMLDANATREAIEAVIDKLEARHKESLTKAGKPRAPITWPRLPAPLDWASLPAPPRGVADDPLTSETIAVAGWVSQLADTWSGIEVIRLSRDYLADEDVTPRPMPVVLRSETPSAVLAAPGELDVPCLSPTLSWHDN</sequence>